<evidence type="ECO:0000313" key="5">
    <source>
        <dbReference type="EMBL" id="NKW11163.1"/>
    </source>
</evidence>
<evidence type="ECO:0000256" key="1">
    <source>
        <dbReference type="SAM" id="MobiDB-lite"/>
    </source>
</evidence>
<keyword evidence="2" id="KW-0732">Signal</keyword>
<dbReference type="InterPro" id="IPR025711">
    <property type="entry name" value="PepSY"/>
</dbReference>
<feature type="region of interest" description="Disordered" evidence="1">
    <location>
        <begin position="86"/>
        <end position="139"/>
    </location>
</feature>
<proteinExistence type="predicted"/>
<protein>
    <submittedName>
        <fullName evidence="4">PepSY domain-containing protein</fullName>
    </submittedName>
</protein>
<feature type="chain" id="PRO_5033604527" evidence="2">
    <location>
        <begin position="22"/>
        <end position="161"/>
    </location>
</feature>
<comment type="caution">
    <text evidence="4">The sequence shown here is derived from an EMBL/GenBank/DDBJ whole genome shotgun (WGS) entry which is preliminary data.</text>
</comment>
<dbReference type="Proteomes" id="UP000558475">
    <property type="component" value="Unassembled WGS sequence"/>
</dbReference>
<name>A0A7X6FSC0_9HYPH</name>
<accession>A0A7X6FSC0</accession>
<dbReference type="EMBL" id="JAAXZB010000003">
    <property type="protein sequence ID" value="NKW11163.1"/>
    <property type="molecule type" value="Genomic_DNA"/>
</dbReference>
<gene>
    <name evidence="4" type="ORF">HGG76_24860</name>
    <name evidence="5" type="ORF">HGG76_26340</name>
</gene>
<organism evidence="4 6">
    <name type="scientific">Brucella tritici</name>
    <dbReference type="NCBI Taxonomy" id="94626"/>
    <lineage>
        <taxon>Bacteria</taxon>
        <taxon>Pseudomonadati</taxon>
        <taxon>Pseudomonadota</taxon>
        <taxon>Alphaproteobacteria</taxon>
        <taxon>Hyphomicrobiales</taxon>
        <taxon>Brucellaceae</taxon>
        <taxon>Brucella/Ochrobactrum group</taxon>
        <taxon>Brucella</taxon>
    </lineage>
</organism>
<feature type="compositionally biased region" description="Basic and acidic residues" evidence="1">
    <location>
        <begin position="86"/>
        <end position="96"/>
    </location>
</feature>
<dbReference type="Pfam" id="PF13670">
    <property type="entry name" value="PepSY_2"/>
    <property type="match status" value="1"/>
</dbReference>
<feature type="domain" description="PepSY" evidence="3">
    <location>
        <begin position="4"/>
        <end position="85"/>
    </location>
</feature>
<evidence type="ECO:0000313" key="6">
    <source>
        <dbReference type="Proteomes" id="UP000558475"/>
    </source>
</evidence>
<dbReference type="AlphaFoldDB" id="A0A7X6FSC0"/>
<dbReference type="EMBL" id="JAAXZB010000003">
    <property type="protein sequence ID" value="NKW11043.1"/>
    <property type="molecule type" value="Genomic_DNA"/>
</dbReference>
<feature type="signal peptide" evidence="2">
    <location>
        <begin position="1"/>
        <end position="21"/>
    </location>
</feature>
<sequence>MKHLLAAILVLAFSGPGIAKADDDDCHVSMDRWKPREAVETMAAGQGWTVARIKIDDGCYEIRGTDRNGLTFKAKVDPETLEIVSFRHRDRYDDRHGSRRQRPPASENDAVGGHPPTPCSGRPCGPRPPSSSNPISLSLKRCDRRKEIPPCLMIRPVIPEA</sequence>
<reference evidence="4 6" key="1">
    <citation type="submission" date="2020-04" db="EMBL/GenBank/DDBJ databases">
        <title>Whole genome sequencing of clinical and environmental type strains of Ochrobactrum.</title>
        <authorList>
            <person name="Dharne M."/>
        </authorList>
    </citation>
    <scope>NUCLEOTIDE SEQUENCE [LARGE SCALE GENOMIC DNA]</scope>
    <source>
        <strain evidence="4 6">DSM 13340</strain>
    </source>
</reference>
<evidence type="ECO:0000259" key="3">
    <source>
        <dbReference type="Pfam" id="PF13670"/>
    </source>
</evidence>
<evidence type="ECO:0000256" key="2">
    <source>
        <dbReference type="SAM" id="SignalP"/>
    </source>
</evidence>
<evidence type="ECO:0000313" key="4">
    <source>
        <dbReference type="EMBL" id="NKW11043.1"/>
    </source>
</evidence>